<feature type="transmembrane region" description="Helical" evidence="2">
    <location>
        <begin position="37"/>
        <end position="55"/>
    </location>
</feature>
<evidence type="ECO:0000256" key="1">
    <source>
        <dbReference type="SAM" id="MobiDB-lite"/>
    </source>
</evidence>
<dbReference type="AlphaFoldDB" id="A0A919H114"/>
<feature type="domain" description="DUF6286" evidence="3">
    <location>
        <begin position="97"/>
        <end position="201"/>
    </location>
</feature>
<dbReference type="EMBL" id="BNEE01000004">
    <property type="protein sequence ID" value="GHI84728.1"/>
    <property type="molecule type" value="Genomic_DNA"/>
</dbReference>
<keyword evidence="2" id="KW-0472">Membrane</keyword>
<gene>
    <name evidence="4" type="ORF">Sxan_20920</name>
</gene>
<evidence type="ECO:0000259" key="3">
    <source>
        <dbReference type="Pfam" id="PF19803"/>
    </source>
</evidence>
<organism evidence="4 5">
    <name type="scientific">Streptomyces xanthophaeus</name>
    <dbReference type="NCBI Taxonomy" id="67385"/>
    <lineage>
        <taxon>Bacteria</taxon>
        <taxon>Bacillati</taxon>
        <taxon>Actinomycetota</taxon>
        <taxon>Actinomycetes</taxon>
        <taxon>Kitasatosporales</taxon>
        <taxon>Streptomycetaceae</taxon>
        <taxon>Streptomyces</taxon>
    </lineage>
</organism>
<sequence length="209" mass="21872">MTAPGAAAPPAAPVPAPDPAAGAPVRRVRRFRSARRIPAALTALLVLAAAGLLLYDLAAVRAGRPGMEWRGELARRLEQHTPADPQVLIAGGLLAAAGAVLLLLACTPGLRRVLPMTVPGQDADLRAGLGRKAAAQVLRDRAMEVSGVRSVRVKVGRSHVRVRATSHFRELADVRADLDEVLAVGIEELGLAHPPRARVRVSRASGPKG</sequence>
<keyword evidence="2" id="KW-0812">Transmembrane</keyword>
<reference evidence="4" key="1">
    <citation type="submission" date="2020-09" db="EMBL/GenBank/DDBJ databases">
        <title>Whole genome shotgun sequence of Streptomyces xanthophaeus NBRC 12829.</title>
        <authorList>
            <person name="Komaki H."/>
            <person name="Tamura T."/>
        </authorList>
    </citation>
    <scope>NUCLEOTIDE SEQUENCE</scope>
    <source>
        <strain evidence="4">NBRC 12829</strain>
    </source>
</reference>
<name>A0A919H114_9ACTN</name>
<dbReference type="RefSeq" id="WP_037895649.1">
    <property type="nucleotide sequence ID" value="NZ_BNEE01000004.1"/>
</dbReference>
<accession>A0A919H114</accession>
<evidence type="ECO:0000313" key="5">
    <source>
        <dbReference type="Proteomes" id="UP000600026"/>
    </source>
</evidence>
<dbReference type="Pfam" id="PF19803">
    <property type="entry name" value="DUF6286"/>
    <property type="match status" value="1"/>
</dbReference>
<comment type="caution">
    <text evidence="4">The sequence shown here is derived from an EMBL/GenBank/DDBJ whole genome shotgun (WGS) entry which is preliminary data.</text>
</comment>
<protein>
    <recommendedName>
        <fullName evidence="3">DUF6286 domain-containing protein</fullName>
    </recommendedName>
</protein>
<feature type="region of interest" description="Disordered" evidence="1">
    <location>
        <begin position="1"/>
        <end position="22"/>
    </location>
</feature>
<evidence type="ECO:0000313" key="4">
    <source>
        <dbReference type="EMBL" id="GHI84728.1"/>
    </source>
</evidence>
<dbReference type="InterPro" id="IPR046253">
    <property type="entry name" value="DUF6286"/>
</dbReference>
<keyword evidence="5" id="KW-1185">Reference proteome</keyword>
<dbReference type="OrthoDB" id="4350534at2"/>
<evidence type="ECO:0000256" key="2">
    <source>
        <dbReference type="SAM" id="Phobius"/>
    </source>
</evidence>
<proteinExistence type="predicted"/>
<feature type="transmembrane region" description="Helical" evidence="2">
    <location>
        <begin position="87"/>
        <end position="106"/>
    </location>
</feature>
<dbReference type="Proteomes" id="UP000600026">
    <property type="component" value="Unassembled WGS sequence"/>
</dbReference>
<keyword evidence="2" id="KW-1133">Transmembrane helix</keyword>